<evidence type="ECO:0000256" key="3">
    <source>
        <dbReference type="ARBA" id="ARBA00022475"/>
    </source>
</evidence>
<dbReference type="AlphaFoldDB" id="A0A0Q3WXC7"/>
<evidence type="ECO:0000256" key="4">
    <source>
        <dbReference type="ARBA" id="ARBA00022692"/>
    </source>
</evidence>
<evidence type="ECO:0000256" key="5">
    <source>
        <dbReference type="ARBA" id="ARBA00022989"/>
    </source>
</evidence>
<accession>A0A0Q3WXC7</accession>
<keyword evidence="6 7" id="KW-0472">Membrane</keyword>
<proteinExistence type="inferred from homology"/>
<keyword evidence="10" id="KW-1185">Reference proteome</keyword>
<evidence type="ECO:0000256" key="6">
    <source>
        <dbReference type="ARBA" id="ARBA00023136"/>
    </source>
</evidence>
<feature type="transmembrane region" description="Helical" evidence="7">
    <location>
        <begin position="58"/>
        <end position="79"/>
    </location>
</feature>
<dbReference type="EMBL" id="LJJC01000004">
    <property type="protein sequence ID" value="KQL53428.1"/>
    <property type="molecule type" value="Genomic_DNA"/>
</dbReference>
<comment type="caution">
    <text evidence="9">The sequence shown here is derived from an EMBL/GenBank/DDBJ whole genome shotgun (WGS) entry which is preliminary data.</text>
</comment>
<evidence type="ECO:0000313" key="9">
    <source>
        <dbReference type="EMBL" id="KQL53428.1"/>
    </source>
</evidence>
<dbReference type="PATRIC" id="fig|157838.3.peg.1738"/>
<dbReference type="OrthoDB" id="1682423at2"/>
<evidence type="ECO:0000259" key="8">
    <source>
        <dbReference type="Pfam" id="PF04239"/>
    </source>
</evidence>
<dbReference type="GO" id="GO:0005886">
    <property type="term" value="C:plasma membrane"/>
    <property type="evidence" value="ECO:0007669"/>
    <property type="project" value="UniProtKB-SubCell"/>
</dbReference>
<comment type="similarity">
    <text evidence="2">Belongs to the UPF0702 family.</text>
</comment>
<evidence type="ECO:0000313" key="10">
    <source>
        <dbReference type="Proteomes" id="UP000051888"/>
    </source>
</evidence>
<feature type="transmembrane region" description="Helical" evidence="7">
    <location>
        <begin position="6"/>
        <end position="26"/>
    </location>
</feature>
<protein>
    <recommendedName>
        <fullName evidence="8">YetF C-terminal domain-containing protein</fullName>
    </recommendedName>
</protein>
<evidence type="ECO:0000256" key="2">
    <source>
        <dbReference type="ARBA" id="ARBA00006448"/>
    </source>
</evidence>
<keyword evidence="3" id="KW-1003">Cell membrane</keyword>
<evidence type="ECO:0000256" key="1">
    <source>
        <dbReference type="ARBA" id="ARBA00004651"/>
    </source>
</evidence>
<dbReference type="STRING" id="157838.AN964_07935"/>
<organism evidence="9 10">
    <name type="scientific">Heyndrickxia shackletonii</name>
    <dbReference type="NCBI Taxonomy" id="157838"/>
    <lineage>
        <taxon>Bacteria</taxon>
        <taxon>Bacillati</taxon>
        <taxon>Bacillota</taxon>
        <taxon>Bacilli</taxon>
        <taxon>Bacillales</taxon>
        <taxon>Bacillaceae</taxon>
        <taxon>Heyndrickxia</taxon>
    </lineage>
</organism>
<dbReference type="Pfam" id="PF04239">
    <property type="entry name" value="DUF421"/>
    <property type="match status" value="1"/>
</dbReference>
<reference evidence="9 10" key="1">
    <citation type="submission" date="2015-09" db="EMBL/GenBank/DDBJ databases">
        <title>Genome sequencing project for genomic taxonomy and phylogenomics of Bacillus-like bacteria.</title>
        <authorList>
            <person name="Liu B."/>
            <person name="Wang J."/>
            <person name="Zhu Y."/>
            <person name="Liu G."/>
            <person name="Chen Q."/>
            <person name="Chen Z."/>
            <person name="Lan J."/>
            <person name="Che J."/>
            <person name="Ge C."/>
            <person name="Shi H."/>
            <person name="Pan Z."/>
            <person name="Liu X."/>
        </authorList>
    </citation>
    <scope>NUCLEOTIDE SEQUENCE [LARGE SCALE GENOMIC DNA]</scope>
    <source>
        <strain evidence="9 10">LMG 18435</strain>
    </source>
</reference>
<feature type="domain" description="YetF C-terminal" evidence="8">
    <location>
        <begin position="82"/>
        <end position="204"/>
    </location>
</feature>
<evidence type="ECO:0000256" key="7">
    <source>
        <dbReference type="SAM" id="Phobius"/>
    </source>
</evidence>
<dbReference type="PANTHER" id="PTHR34582">
    <property type="entry name" value="UPF0702 TRANSMEMBRANE PROTEIN YCAP"/>
    <property type="match status" value="1"/>
</dbReference>
<feature type="transmembrane region" description="Helical" evidence="7">
    <location>
        <begin position="33"/>
        <end position="52"/>
    </location>
</feature>
<keyword evidence="5 7" id="KW-1133">Transmembrane helix</keyword>
<gene>
    <name evidence="9" type="ORF">AN964_07935</name>
</gene>
<dbReference type="PANTHER" id="PTHR34582:SF6">
    <property type="entry name" value="UPF0702 TRANSMEMBRANE PROTEIN YCAP"/>
    <property type="match status" value="1"/>
</dbReference>
<dbReference type="InterPro" id="IPR023090">
    <property type="entry name" value="UPF0702_alpha/beta_dom_sf"/>
</dbReference>
<name>A0A0Q3WXC7_9BACI</name>
<dbReference type="Proteomes" id="UP000051888">
    <property type="component" value="Unassembled WGS sequence"/>
</dbReference>
<dbReference type="Gene3D" id="3.30.240.20">
    <property type="entry name" value="bsu07140 like domains"/>
    <property type="match status" value="2"/>
</dbReference>
<comment type="subcellular location">
    <subcellularLocation>
        <location evidence="1">Cell membrane</location>
        <topology evidence="1">Multi-pass membrane protein</topology>
    </subcellularLocation>
</comment>
<keyword evidence="4 7" id="KW-0812">Transmembrane</keyword>
<sequence>MPVYMMIVLRTLLLYASILIIFRLMGKREIGELSVLDLVVFIMMGEMAAIAIENHKSPIWYVLLPMLILLVIQTALAFISLKSSRFRKIVDGTPTIVINKGKIDEHAMRKIRYNFDDLLMQLRSKDINNIADVEFAILETSGEISVIKKDKKKKKTNTFTMPLIMDGQIIQANLQRTEKSEMWLRRELRKRGYPNIKDISLCSFQDGQFYIDLIDEKR</sequence>
<dbReference type="InterPro" id="IPR007353">
    <property type="entry name" value="DUF421"/>
</dbReference>
<dbReference type="RefSeq" id="WP_055739158.1">
    <property type="nucleotide sequence ID" value="NZ_JAAIWL010000014.1"/>
</dbReference>